<keyword evidence="1" id="KW-1133">Transmembrane helix</keyword>
<evidence type="ECO:0008006" key="4">
    <source>
        <dbReference type="Google" id="ProtNLM"/>
    </source>
</evidence>
<evidence type="ECO:0000313" key="2">
    <source>
        <dbReference type="EMBL" id="GAA3660104.1"/>
    </source>
</evidence>
<keyword evidence="1" id="KW-0812">Transmembrane</keyword>
<dbReference type="Proteomes" id="UP001500902">
    <property type="component" value="Unassembled WGS sequence"/>
</dbReference>
<dbReference type="EMBL" id="BAAAZP010000043">
    <property type="protein sequence ID" value="GAA3660104.1"/>
    <property type="molecule type" value="Genomic_DNA"/>
</dbReference>
<reference evidence="3" key="1">
    <citation type="journal article" date="2019" name="Int. J. Syst. Evol. Microbiol.">
        <title>The Global Catalogue of Microorganisms (GCM) 10K type strain sequencing project: providing services to taxonomists for standard genome sequencing and annotation.</title>
        <authorList>
            <consortium name="The Broad Institute Genomics Platform"/>
            <consortium name="The Broad Institute Genome Sequencing Center for Infectious Disease"/>
            <person name="Wu L."/>
            <person name="Ma J."/>
        </authorList>
    </citation>
    <scope>NUCLEOTIDE SEQUENCE [LARGE SCALE GENOMIC DNA]</scope>
    <source>
        <strain evidence="3">JCM 16904</strain>
    </source>
</reference>
<comment type="caution">
    <text evidence="2">The sequence shown here is derived from an EMBL/GenBank/DDBJ whole genome shotgun (WGS) entry which is preliminary data.</text>
</comment>
<keyword evidence="3" id="KW-1185">Reference proteome</keyword>
<sequence length="79" mass="8740">MPAIVSPAMSAQERRPEEDGRDFADAMWSIPSLLLAGMAIYGGLGWLLDRWLDMSAFFPIGIVLGLVLSGYSAYRKFSR</sequence>
<protein>
    <recommendedName>
        <fullName evidence="4">F0F1-ATPase subunit Ca2+/Mg2+ transporter</fullName>
    </recommendedName>
</protein>
<keyword evidence="1" id="KW-0472">Membrane</keyword>
<evidence type="ECO:0000313" key="3">
    <source>
        <dbReference type="Proteomes" id="UP001500902"/>
    </source>
</evidence>
<name>A0ABP7BGJ0_9ACTN</name>
<feature type="transmembrane region" description="Helical" evidence="1">
    <location>
        <begin position="56"/>
        <end position="74"/>
    </location>
</feature>
<proteinExistence type="predicted"/>
<dbReference type="InterPro" id="IPR032820">
    <property type="entry name" value="ATPase_put"/>
</dbReference>
<gene>
    <name evidence="2" type="ORF">GCM10022224_024330</name>
</gene>
<dbReference type="Pfam" id="PF09527">
    <property type="entry name" value="ATPase_gene1"/>
    <property type="match status" value="1"/>
</dbReference>
<organism evidence="2 3">
    <name type="scientific">Nonomuraea antimicrobica</name>
    <dbReference type="NCBI Taxonomy" id="561173"/>
    <lineage>
        <taxon>Bacteria</taxon>
        <taxon>Bacillati</taxon>
        <taxon>Actinomycetota</taxon>
        <taxon>Actinomycetes</taxon>
        <taxon>Streptosporangiales</taxon>
        <taxon>Streptosporangiaceae</taxon>
        <taxon>Nonomuraea</taxon>
    </lineage>
</organism>
<feature type="transmembrane region" description="Helical" evidence="1">
    <location>
        <begin position="23"/>
        <end position="44"/>
    </location>
</feature>
<evidence type="ECO:0000256" key="1">
    <source>
        <dbReference type="SAM" id="Phobius"/>
    </source>
</evidence>
<accession>A0ABP7BGJ0</accession>